<dbReference type="FunFam" id="1.10.10.10:FF:000014">
    <property type="entry name" value="Cullin 1"/>
    <property type="match status" value="1"/>
</dbReference>
<dbReference type="AlphaFoldDB" id="A0A1Y2EVV7"/>
<comment type="similarity">
    <text evidence="1 4 5">Belongs to the cullin family.</text>
</comment>
<dbReference type="InterPro" id="IPR016159">
    <property type="entry name" value="Cullin_repeat-like_dom_sf"/>
</dbReference>
<protein>
    <submittedName>
        <fullName evidence="7">Cullin</fullName>
    </submittedName>
</protein>
<keyword evidence="2" id="KW-1017">Isopeptide bond</keyword>
<dbReference type="Pfam" id="PF00888">
    <property type="entry name" value="Cullin"/>
    <property type="match status" value="1"/>
</dbReference>
<dbReference type="InterPro" id="IPR036317">
    <property type="entry name" value="Cullin_homology_sf"/>
</dbReference>
<evidence type="ECO:0000256" key="2">
    <source>
        <dbReference type="ARBA" id="ARBA00022499"/>
    </source>
</evidence>
<dbReference type="InterPro" id="IPR059120">
    <property type="entry name" value="Cullin-like_AB"/>
</dbReference>
<dbReference type="STRING" id="56484.A0A1Y2EVV7"/>
<dbReference type="InterPro" id="IPR001373">
    <property type="entry name" value="Cullin_N"/>
</dbReference>
<dbReference type="Gene3D" id="1.10.10.10">
    <property type="entry name" value="Winged helix-like DNA-binding domain superfamily/Winged helix DNA-binding domain"/>
    <property type="match status" value="1"/>
</dbReference>
<evidence type="ECO:0000259" key="6">
    <source>
        <dbReference type="PROSITE" id="PS50069"/>
    </source>
</evidence>
<evidence type="ECO:0000256" key="1">
    <source>
        <dbReference type="ARBA" id="ARBA00006019"/>
    </source>
</evidence>
<dbReference type="InterPro" id="IPR045093">
    <property type="entry name" value="Cullin"/>
</dbReference>
<dbReference type="PROSITE" id="PS50069">
    <property type="entry name" value="CULLIN_2"/>
    <property type="match status" value="1"/>
</dbReference>
<dbReference type="Pfam" id="PF26557">
    <property type="entry name" value="Cullin_AB"/>
    <property type="match status" value="1"/>
</dbReference>
<dbReference type="InterPro" id="IPR036388">
    <property type="entry name" value="WH-like_DNA-bd_sf"/>
</dbReference>
<dbReference type="FunFam" id="1.20.1310.10:FF:000002">
    <property type="entry name" value="cullin-3 isoform X1"/>
    <property type="match status" value="1"/>
</dbReference>
<dbReference type="Pfam" id="PF10557">
    <property type="entry name" value="Cullin_Nedd8"/>
    <property type="match status" value="1"/>
</dbReference>
<dbReference type="InterPro" id="IPR016158">
    <property type="entry name" value="Cullin_homology"/>
</dbReference>
<dbReference type="SUPFAM" id="SSF74788">
    <property type="entry name" value="Cullin repeat-like"/>
    <property type="match status" value="1"/>
</dbReference>
<dbReference type="InterPro" id="IPR019559">
    <property type="entry name" value="Cullin_neddylation_domain"/>
</dbReference>
<dbReference type="SMART" id="SM00884">
    <property type="entry name" value="Cullin_Nedd8"/>
    <property type="match status" value="1"/>
</dbReference>
<keyword evidence="8" id="KW-1185">Reference proteome</keyword>
<accession>A0A1Y2EVV7</accession>
<dbReference type="GeneID" id="63788789"/>
<dbReference type="GO" id="GO:0031625">
    <property type="term" value="F:ubiquitin protein ligase binding"/>
    <property type="evidence" value="ECO:0007669"/>
    <property type="project" value="InterPro"/>
</dbReference>
<dbReference type="OrthoDB" id="27073at2759"/>
<reference evidence="7 8" key="1">
    <citation type="submission" date="2016-07" db="EMBL/GenBank/DDBJ databases">
        <title>Pervasive Adenine N6-methylation of Active Genes in Fungi.</title>
        <authorList>
            <consortium name="DOE Joint Genome Institute"/>
            <person name="Mondo S.J."/>
            <person name="Dannebaum R.O."/>
            <person name="Kuo R.C."/>
            <person name="Labutti K."/>
            <person name="Haridas S."/>
            <person name="Kuo A."/>
            <person name="Salamov A."/>
            <person name="Ahrendt S.R."/>
            <person name="Lipzen A."/>
            <person name="Sullivan W."/>
            <person name="Andreopoulos W.B."/>
            <person name="Clum A."/>
            <person name="Lindquist E."/>
            <person name="Daum C."/>
            <person name="Ramamoorthy G.K."/>
            <person name="Gryganskyi A."/>
            <person name="Culley D."/>
            <person name="Magnuson J.K."/>
            <person name="James T.Y."/>
            <person name="O'Malley M.A."/>
            <person name="Stajich J.E."/>
            <person name="Spatafora J.W."/>
            <person name="Visel A."/>
            <person name="Grigoriev I.V."/>
        </authorList>
    </citation>
    <scope>NUCLEOTIDE SEQUENCE [LARGE SCALE GENOMIC DNA]</scope>
    <source>
        <strain evidence="7 8">12-1054</strain>
    </source>
</reference>
<dbReference type="Proteomes" id="UP000193685">
    <property type="component" value="Unassembled WGS sequence"/>
</dbReference>
<keyword evidence="3" id="KW-0832">Ubl conjugation</keyword>
<dbReference type="SUPFAM" id="SSF75632">
    <property type="entry name" value="Cullin homology domain"/>
    <property type="match status" value="1"/>
</dbReference>
<evidence type="ECO:0000256" key="4">
    <source>
        <dbReference type="PROSITE-ProRule" id="PRU00330"/>
    </source>
</evidence>
<evidence type="ECO:0000256" key="3">
    <source>
        <dbReference type="ARBA" id="ARBA00022843"/>
    </source>
</evidence>
<dbReference type="Gene3D" id="3.30.230.130">
    <property type="entry name" value="Cullin, Chain C, Domain 2"/>
    <property type="match status" value="1"/>
</dbReference>
<proteinExistence type="inferred from homology"/>
<feature type="domain" description="Cullin family profile" evidence="6">
    <location>
        <begin position="416"/>
        <end position="649"/>
    </location>
</feature>
<evidence type="ECO:0000256" key="5">
    <source>
        <dbReference type="RuleBase" id="RU003829"/>
    </source>
</evidence>
<dbReference type="RefSeq" id="XP_040722267.1">
    <property type="nucleotide sequence ID" value="XM_040872190.1"/>
</dbReference>
<evidence type="ECO:0000313" key="7">
    <source>
        <dbReference type="EMBL" id="ORY75394.1"/>
    </source>
</evidence>
<dbReference type="InterPro" id="IPR036390">
    <property type="entry name" value="WH_DNA-bd_sf"/>
</dbReference>
<evidence type="ECO:0000313" key="8">
    <source>
        <dbReference type="Proteomes" id="UP000193685"/>
    </source>
</evidence>
<organism evidence="7 8">
    <name type="scientific">Protomyces lactucae-debilis</name>
    <dbReference type="NCBI Taxonomy" id="2754530"/>
    <lineage>
        <taxon>Eukaryota</taxon>
        <taxon>Fungi</taxon>
        <taxon>Dikarya</taxon>
        <taxon>Ascomycota</taxon>
        <taxon>Taphrinomycotina</taxon>
        <taxon>Taphrinomycetes</taxon>
        <taxon>Taphrinales</taxon>
        <taxon>Protomycetaceae</taxon>
        <taxon>Protomyces</taxon>
    </lineage>
</organism>
<dbReference type="EMBL" id="MCFI01000026">
    <property type="protein sequence ID" value="ORY75394.1"/>
    <property type="molecule type" value="Genomic_DNA"/>
</dbReference>
<dbReference type="PROSITE" id="PS01256">
    <property type="entry name" value="CULLIN_1"/>
    <property type="match status" value="1"/>
</dbReference>
<dbReference type="GO" id="GO:0031461">
    <property type="term" value="C:cullin-RING ubiquitin ligase complex"/>
    <property type="evidence" value="ECO:0007669"/>
    <property type="project" value="InterPro"/>
</dbReference>
<dbReference type="SUPFAM" id="SSF46785">
    <property type="entry name" value="Winged helix' DNA-binding domain"/>
    <property type="match status" value="1"/>
</dbReference>
<sequence length="779" mass="88123">MTGRLKAKIRGPLKRQLGTATEDASEFDKSWSLLSDAFTEIHRRNAGNYSFEQLYRNAYQIVLKKQGERLYEGFSTIVEEHLSTINSTDLERAYVPLVAGKAQATTAVDALEIRAAFLSAILEAWSFHCLCMGMISDVLMYMDRVYSKNAHKPLAYDTGLIIFRDTLLHSRQTPTGERLVQAILDLIAAERAGALIDRPLIKASLEMLATLDVTNSDGVNTVYGSDFEVQFLNVSRAFYKQEAADYISSLSIGEYLLHVERRLTEEVDRALSYMQASTHQLIVSIVEQEMLAAHLVFIVEAESGLSAMLRLAKVEDLSRLHALLSRVDVDHLVHNDKMTKLIALSGERINASLLEEGSAVMNDKSGALQLALRWVQEVLDLRDKHTELLHTAYKSDQSVANAITLAFSIFINQNDRAAEFISLFIDDHLKKGLKGKSEEDVDMVLDKTVSLFRYLHDKDMFERYYKTHLGKRLLSGRSVSDDAERGMIARLKVEMGSNFTNKMEGMFKDIKLSNDNMKEFLSVQIRDGNVPLHATVLTSTFWPLTASEIAGRNDCCYPAEIDEHCRAFQEFYLKRFTGRQLTWIPSHGTADIKAKFGARSYELNVSTYAMVVLSQFNQLSNGASLSTAELQERTRINLADVTRTLQSLACAKYKILSKQPKSRDVLLTDRFLINEAFTNAQSRIKIATIANKAETNAEHKETMGRIEETRKHSIEACLVRIMKARKVADHNNLIAEATQQLSSKFAPDLTMIKGRIESLIERDYLERDEQNRKLYRYLA</sequence>
<gene>
    <name evidence="7" type="ORF">BCR37DRAFT_411022</name>
</gene>
<comment type="caution">
    <text evidence="7">The sequence shown here is derived from an EMBL/GenBank/DDBJ whole genome shotgun (WGS) entry which is preliminary data.</text>
</comment>
<dbReference type="GO" id="GO:0006511">
    <property type="term" value="P:ubiquitin-dependent protein catabolic process"/>
    <property type="evidence" value="ECO:0007669"/>
    <property type="project" value="InterPro"/>
</dbReference>
<dbReference type="FunFam" id="1.20.1310.10:FF:000001">
    <property type="entry name" value="Cullin 3"/>
    <property type="match status" value="1"/>
</dbReference>
<dbReference type="PANTHER" id="PTHR11932">
    <property type="entry name" value="CULLIN"/>
    <property type="match status" value="1"/>
</dbReference>
<dbReference type="Gene3D" id="1.20.1310.10">
    <property type="entry name" value="Cullin Repeats"/>
    <property type="match status" value="4"/>
</dbReference>
<dbReference type="OMA" id="MFKDMTI"/>
<dbReference type="InterPro" id="IPR016157">
    <property type="entry name" value="Cullin_CS"/>
</dbReference>
<dbReference type="SMART" id="SM00182">
    <property type="entry name" value="CULLIN"/>
    <property type="match status" value="1"/>
</dbReference>
<name>A0A1Y2EVV7_PROLT</name>